<accession>A0A450YV04</accession>
<gene>
    <name evidence="1" type="ORF">BECKSD772F_GA0070984_12181</name>
</gene>
<sequence>MSKTTTKKKEKFLTILEASEKANRTILSIHLAIKNGSLLAQKDPKTKGLMVEESELERYSKKGRTHRRYKGKLLYDKDKGEYTMEEVAEILKLDPFDLYYEVRSLTNELKYSIKGKNYKVFHIDDIKAFEKLLIERKKQKKK</sequence>
<protein>
    <submittedName>
        <fullName evidence="1">Uncharacterized protein</fullName>
    </submittedName>
</protein>
<reference evidence="1" key="1">
    <citation type="submission" date="2019-02" db="EMBL/GenBank/DDBJ databases">
        <authorList>
            <person name="Gruber-Vodicka R. H."/>
            <person name="Seah K. B. B."/>
        </authorList>
    </citation>
    <scope>NUCLEOTIDE SEQUENCE</scope>
    <source>
        <strain evidence="1">BECK_S1321</strain>
    </source>
</reference>
<organism evidence="1">
    <name type="scientific">Candidatus Kentrum sp. SD</name>
    <dbReference type="NCBI Taxonomy" id="2126332"/>
    <lineage>
        <taxon>Bacteria</taxon>
        <taxon>Pseudomonadati</taxon>
        <taxon>Pseudomonadota</taxon>
        <taxon>Gammaproteobacteria</taxon>
        <taxon>Candidatus Kentrum</taxon>
    </lineage>
</organism>
<evidence type="ECO:0000313" key="1">
    <source>
        <dbReference type="EMBL" id="VFK45299.1"/>
    </source>
</evidence>
<dbReference type="EMBL" id="CAADFR010000218">
    <property type="protein sequence ID" value="VFK45299.1"/>
    <property type="molecule type" value="Genomic_DNA"/>
</dbReference>
<proteinExistence type="predicted"/>
<name>A0A450YV04_9GAMM</name>
<dbReference type="AlphaFoldDB" id="A0A450YV04"/>